<accession>Q7RAU7</accession>
<protein>
    <submittedName>
        <fullName evidence="1">Uncharacterized protein</fullName>
    </submittedName>
</protein>
<dbReference type="PaxDb" id="73239-Q7RAU7"/>
<evidence type="ECO:0000313" key="2">
    <source>
        <dbReference type="Proteomes" id="UP000008553"/>
    </source>
</evidence>
<gene>
    <name evidence="1" type="ORF">PY06402</name>
</gene>
<keyword evidence="2" id="KW-1185">Reference proteome</keyword>
<name>Q7RAU7_PLAYO</name>
<proteinExistence type="predicted"/>
<feature type="non-terminal residue" evidence="1">
    <location>
        <position position="27"/>
    </location>
</feature>
<reference evidence="1 2" key="1">
    <citation type="journal article" date="2002" name="Nature">
        <title>Genome sequence and comparative analysis of the model rodent malaria parasite Plasmodium yoelii yoelii.</title>
        <authorList>
            <person name="Carlton J.M."/>
            <person name="Angiuoli S.V."/>
            <person name="Suh B.B."/>
            <person name="Kooij T.W."/>
            <person name="Pertea M."/>
            <person name="Silva J.C."/>
            <person name="Ermolaeva M.D."/>
            <person name="Allen J.E."/>
            <person name="Selengut J.D."/>
            <person name="Koo H.L."/>
            <person name="Peterson J.D."/>
            <person name="Pop M."/>
            <person name="Kosack D.S."/>
            <person name="Shumway M.F."/>
            <person name="Bidwell S.L."/>
            <person name="Shallom S.J."/>
            <person name="van Aken S.E."/>
            <person name="Riedmuller S.B."/>
            <person name="Feldblyum T.V."/>
            <person name="Cho J.K."/>
            <person name="Quackenbush J."/>
            <person name="Sedegah M."/>
            <person name="Shoaibi A."/>
            <person name="Cummings L.M."/>
            <person name="Florens L."/>
            <person name="Yates J.R."/>
            <person name="Raine J.D."/>
            <person name="Sinden R.E."/>
            <person name="Harris M.A."/>
            <person name="Cunningham D.A."/>
            <person name="Preiser P.R."/>
            <person name="Bergman L.W."/>
            <person name="Vaidya A.B."/>
            <person name="van Lin L.H."/>
            <person name="Janse C.J."/>
            <person name="Waters A.P."/>
            <person name="Smith H.O."/>
            <person name="White O.R."/>
            <person name="Salzberg S.L."/>
            <person name="Venter J.C."/>
            <person name="Fraser C.M."/>
            <person name="Hoffman S.L."/>
            <person name="Gardner M.J."/>
            <person name="Carucci D.J."/>
        </authorList>
    </citation>
    <scope>NUCLEOTIDE SEQUENCE [LARGE SCALE GENOMIC DNA]</scope>
    <source>
        <strain evidence="1 2">17XNL</strain>
    </source>
</reference>
<dbReference type="Proteomes" id="UP000008553">
    <property type="component" value="Unassembled WGS sequence"/>
</dbReference>
<dbReference type="AlphaFoldDB" id="Q7RAU7"/>
<sequence length="27" mass="3256">MLLTFLVIHKNYTINMCTLSFYISIIY</sequence>
<evidence type="ECO:0000313" key="1">
    <source>
        <dbReference type="EMBL" id="EAA18614.1"/>
    </source>
</evidence>
<comment type="caution">
    <text evidence="1">The sequence shown here is derived from an EMBL/GenBank/DDBJ whole genome shotgun (WGS) entry which is preliminary data.</text>
</comment>
<dbReference type="EMBL" id="AABL01002162">
    <property type="protein sequence ID" value="EAA18614.1"/>
    <property type="molecule type" value="Genomic_DNA"/>
</dbReference>
<dbReference type="InParanoid" id="Q7RAU7"/>
<organism evidence="1 2">
    <name type="scientific">Plasmodium yoelii yoelii</name>
    <dbReference type="NCBI Taxonomy" id="73239"/>
    <lineage>
        <taxon>Eukaryota</taxon>
        <taxon>Sar</taxon>
        <taxon>Alveolata</taxon>
        <taxon>Apicomplexa</taxon>
        <taxon>Aconoidasida</taxon>
        <taxon>Haemosporida</taxon>
        <taxon>Plasmodiidae</taxon>
        <taxon>Plasmodium</taxon>
        <taxon>Plasmodium (Vinckeia)</taxon>
    </lineage>
</organism>